<dbReference type="OrthoDB" id="1081007at2759"/>
<dbReference type="SUPFAM" id="SSF56235">
    <property type="entry name" value="N-terminal nucleophile aminohydrolases (Ntn hydrolases)"/>
    <property type="match status" value="1"/>
</dbReference>
<dbReference type="AlphaFoldDB" id="A0A0H2UA42"/>
<organism evidence="2">
    <name type="scientific">Magnaporthiopsis poae (strain ATCC 64411 / 73-15)</name>
    <name type="common">Kentucky bluegrass fungus</name>
    <name type="synonym">Magnaporthe poae</name>
    <dbReference type="NCBI Taxonomy" id="644358"/>
    <lineage>
        <taxon>Eukaryota</taxon>
        <taxon>Fungi</taxon>
        <taxon>Dikarya</taxon>
        <taxon>Ascomycota</taxon>
        <taxon>Pezizomycotina</taxon>
        <taxon>Sordariomycetes</taxon>
        <taxon>Sordariomycetidae</taxon>
        <taxon>Magnaporthales</taxon>
        <taxon>Magnaporthaceae</taxon>
        <taxon>Magnaporthiopsis</taxon>
    </lineage>
</organism>
<dbReference type="GO" id="GO:0016740">
    <property type="term" value="F:transferase activity"/>
    <property type="evidence" value="ECO:0007669"/>
    <property type="project" value="UniProtKB-KW"/>
</dbReference>
<dbReference type="InterPro" id="IPR000101">
    <property type="entry name" value="GGT_peptidase"/>
</dbReference>
<dbReference type="VEuPathDB" id="FungiDB:MAPG_12093"/>
<feature type="non-terminal residue" evidence="2">
    <location>
        <position position="389"/>
    </location>
</feature>
<dbReference type="InterPro" id="IPR029055">
    <property type="entry name" value="Ntn_hydrolases_N"/>
</dbReference>
<dbReference type="GO" id="GO:0036374">
    <property type="term" value="F:glutathione hydrolase activity"/>
    <property type="evidence" value="ECO:0007669"/>
    <property type="project" value="InterPro"/>
</dbReference>
<sequence length="389" mass="42058">MARMLSRLTDYLIGDWYRGRHGCVIALAATGPRPIRASHCPLSILLRFPESSPWVGIPRNSGPAHSENPTLTNRIIASRKRQLLLPLLAASHSWHHASAFPTYSYQEPIARTQHSSGSKGAVASESAICSQIGIDLMRRGGNAADAMVGTNLCIGVVSMYHSGIGGGGFMLVRGADGSHEVIDYRETAPAAASEDMYRDNVAGSIYGGLSVGIPGELRGLEYLHNKYGAIVNPAVKVARDGFPVTEDLVRYMAESLKKEGRPNFLVDDPAWAEDFAPNGTLVKLGDTITRKRYADTLDKIGRYGADVFYQGEIAQSMIDLIRATNGTMTLADLASYKITTPPAVSVEYRGYRVWSTPSPTSGAVCLSILKTMEQYPRAALLADANLTTH</sequence>
<dbReference type="GO" id="GO:0005886">
    <property type="term" value="C:plasma membrane"/>
    <property type="evidence" value="ECO:0007669"/>
    <property type="project" value="TreeGrafter"/>
</dbReference>
<proteinExistence type="predicted"/>
<dbReference type="PRINTS" id="PR01210">
    <property type="entry name" value="GGTRANSPTASE"/>
</dbReference>
<name>A0A0H2UA42_MAGP6</name>
<dbReference type="GO" id="GO:0006751">
    <property type="term" value="P:glutathione catabolic process"/>
    <property type="evidence" value="ECO:0007669"/>
    <property type="project" value="InterPro"/>
</dbReference>
<gene>
    <name evidence="2" type="ORF">MAPG_12093</name>
</gene>
<dbReference type="Pfam" id="PF01019">
    <property type="entry name" value="G_glu_transpept"/>
    <property type="match status" value="1"/>
</dbReference>
<reference evidence="2" key="2">
    <citation type="submission" date="2011-03" db="EMBL/GenBank/DDBJ databases">
        <title>Annotation of Magnaporthe poae ATCC 64411.</title>
        <authorList>
            <person name="Ma L.-J."/>
            <person name="Dead R."/>
            <person name="Young S.K."/>
            <person name="Zeng Q."/>
            <person name="Gargeya S."/>
            <person name="Fitzgerald M."/>
            <person name="Haas B."/>
            <person name="Abouelleil A."/>
            <person name="Alvarado L."/>
            <person name="Arachchi H.M."/>
            <person name="Berlin A."/>
            <person name="Brown A."/>
            <person name="Chapman S.B."/>
            <person name="Chen Z."/>
            <person name="Dunbar C."/>
            <person name="Freedman E."/>
            <person name="Gearin G."/>
            <person name="Gellesch M."/>
            <person name="Goldberg J."/>
            <person name="Griggs A."/>
            <person name="Gujja S."/>
            <person name="Heiman D."/>
            <person name="Howarth C."/>
            <person name="Larson L."/>
            <person name="Lui A."/>
            <person name="MacDonald P.J.P."/>
            <person name="Mehta T."/>
            <person name="Montmayeur A."/>
            <person name="Murphy C."/>
            <person name="Neiman D."/>
            <person name="Pearson M."/>
            <person name="Priest M."/>
            <person name="Roberts A."/>
            <person name="Saif S."/>
            <person name="Shea T."/>
            <person name="Shenoy N."/>
            <person name="Sisk P."/>
            <person name="Stolte C."/>
            <person name="Sykes S."/>
            <person name="Yandava C."/>
            <person name="Wortman J."/>
            <person name="Nusbaum C."/>
            <person name="Birren B."/>
        </authorList>
    </citation>
    <scope>NUCLEOTIDE SEQUENCE</scope>
    <source>
        <strain evidence="2">ATCC 64411</strain>
    </source>
</reference>
<accession>A0A0H2UA42</accession>
<dbReference type="EMBL" id="GL877124">
    <property type="protein sequence ID" value="KLU93155.1"/>
    <property type="molecule type" value="Genomic_DNA"/>
</dbReference>
<protein>
    <submittedName>
        <fullName evidence="2">Gamma-glutamyltransferase</fullName>
    </submittedName>
</protein>
<dbReference type="Gene3D" id="1.10.246.230">
    <property type="match status" value="1"/>
</dbReference>
<keyword evidence="2" id="KW-0808">Transferase</keyword>
<dbReference type="PANTHER" id="PTHR11686:SF62">
    <property type="entry name" value="GLUTATHIONE HYDROLASE"/>
    <property type="match status" value="1"/>
</dbReference>
<feature type="binding site" evidence="1">
    <location>
        <position position="185"/>
    </location>
    <ligand>
        <name>L-glutamate</name>
        <dbReference type="ChEBI" id="CHEBI:29985"/>
    </ligand>
</feature>
<evidence type="ECO:0000256" key="1">
    <source>
        <dbReference type="PIRSR" id="PIRSR600101-2"/>
    </source>
</evidence>
<reference evidence="2" key="1">
    <citation type="submission" date="2010-05" db="EMBL/GenBank/DDBJ databases">
        <title>The Genome Sequence of Magnaporthe poae strain ATCC 64411.</title>
        <authorList>
            <consortium name="The Broad Institute Genome Sequencing Platform"/>
            <consortium name="Broad Institute Genome Sequencing Center for Infectious Disease"/>
            <person name="Ma L.-J."/>
            <person name="Dead R."/>
            <person name="Young S."/>
            <person name="Zeng Q."/>
            <person name="Koehrsen M."/>
            <person name="Alvarado L."/>
            <person name="Berlin A."/>
            <person name="Chapman S.B."/>
            <person name="Chen Z."/>
            <person name="Freedman E."/>
            <person name="Gellesch M."/>
            <person name="Goldberg J."/>
            <person name="Griggs A."/>
            <person name="Gujja S."/>
            <person name="Heilman E.R."/>
            <person name="Heiman D."/>
            <person name="Hepburn T."/>
            <person name="Howarth C."/>
            <person name="Jen D."/>
            <person name="Larson L."/>
            <person name="Mehta T."/>
            <person name="Neiman D."/>
            <person name="Pearson M."/>
            <person name="Roberts A."/>
            <person name="Saif S."/>
            <person name="Shea T."/>
            <person name="Shenoy N."/>
            <person name="Sisk P."/>
            <person name="Stolte C."/>
            <person name="Sykes S."/>
            <person name="Walk T."/>
            <person name="White J."/>
            <person name="Yandava C."/>
            <person name="Haas B."/>
            <person name="Nusbaum C."/>
            <person name="Birren B."/>
        </authorList>
    </citation>
    <scope>NUCLEOTIDE SEQUENCE</scope>
    <source>
        <strain evidence="2">ATCC 64411</strain>
    </source>
</reference>
<dbReference type="PANTHER" id="PTHR11686">
    <property type="entry name" value="GAMMA GLUTAMYL TRANSPEPTIDASE"/>
    <property type="match status" value="1"/>
</dbReference>
<evidence type="ECO:0000313" key="2">
    <source>
        <dbReference type="EMBL" id="KLU93155.1"/>
    </source>
</evidence>